<proteinExistence type="predicted"/>
<protein>
    <submittedName>
        <fullName evidence="2">Uncharacterized protein</fullName>
    </submittedName>
</protein>
<evidence type="ECO:0000313" key="3">
    <source>
        <dbReference type="Proteomes" id="UP001196413"/>
    </source>
</evidence>
<evidence type="ECO:0000256" key="1">
    <source>
        <dbReference type="SAM" id="Coils"/>
    </source>
</evidence>
<accession>A0AAD5MWJ9</accession>
<dbReference type="Proteomes" id="UP001196413">
    <property type="component" value="Unassembled WGS sequence"/>
</dbReference>
<dbReference type="EMBL" id="JAHQIW010002436">
    <property type="protein sequence ID" value="KAJ1355321.1"/>
    <property type="molecule type" value="Genomic_DNA"/>
</dbReference>
<dbReference type="AlphaFoldDB" id="A0AAD5MWJ9"/>
<organism evidence="2 3">
    <name type="scientific">Parelaphostrongylus tenuis</name>
    <name type="common">Meningeal worm</name>
    <dbReference type="NCBI Taxonomy" id="148309"/>
    <lineage>
        <taxon>Eukaryota</taxon>
        <taxon>Metazoa</taxon>
        <taxon>Ecdysozoa</taxon>
        <taxon>Nematoda</taxon>
        <taxon>Chromadorea</taxon>
        <taxon>Rhabditida</taxon>
        <taxon>Rhabditina</taxon>
        <taxon>Rhabditomorpha</taxon>
        <taxon>Strongyloidea</taxon>
        <taxon>Metastrongylidae</taxon>
        <taxon>Parelaphostrongylus</taxon>
    </lineage>
</organism>
<reference evidence="2" key="1">
    <citation type="submission" date="2021-06" db="EMBL/GenBank/DDBJ databases">
        <title>Parelaphostrongylus tenuis whole genome reference sequence.</title>
        <authorList>
            <person name="Garwood T.J."/>
            <person name="Larsen P.A."/>
            <person name="Fountain-Jones N.M."/>
            <person name="Garbe J.R."/>
            <person name="Macchietto M.G."/>
            <person name="Kania S.A."/>
            <person name="Gerhold R.W."/>
            <person name="Richards J.E."/>
            <person name="Wolf T.M."/>
        </authorList>
    </citation>
    <scope>NUCLEOTIDE SEQUENCE</scope>
    <source>
        <strain evidence="2">MNPRO001-30</strain>
        <tissue evidence="2">Meninges</tissue>
    </source>
</reference>
<keyword evidence="3" id="KW-1185">Reference proteome</keyword>
<name>A0AAD5MWJ9_PARTN</name>
<evidence type="ECO:0000313" key="2">
    <source>
        <dbReference type="EMBL" id="KAJ1355321.1"/>
    </source>
</evidence>
<feature type="coiled-coil region" evidence="1">
    <location>
        <begin position="87"/>
        <end position="114"/>
    </location>
</feature>
<sequence>MSRSVAIPLRDSLEDEKNLKQIRRFSVEVWNVTQNWVAISSRSLTIVERLVNNKLRIIYAKQNSEQSLSASDAETFVLDKDARHRVINEIIRDAEELSESVQGLRRIVSKLETAKSRIEAWMKLCPNPGPIVANILGTLADIVPALIRMYDCEVTQD</sequence>
<comment type="caution">
    <text evidence="2">The sequence shown here is derived from an EMBL/GenBank/DDBJ whole genome shotgun (WGS) entry which is preliminary data.</text>
</comment>
<gene>
    <name evidence="2" type="ORF">KIN20_012665</name>
</gene>
<keyword evidence="1" id="KW-0175">Coiled coil</keyword>